<dbReference type="AlphaFoldDB" id="A0A5B7E9H3"/>
<reference evidence="1 2" key="1">
    <citation type="submission" date="2019-05" db="EMBL/GenBank/DDBJ databases">
        <title>Another draft genome of Portunus trituberculatus and its Hox gene families provides insights of decapod evolution.</title>
        <authorList>
            <person name="Jeong J.-H."/>
            <person name="Song I."/>
            <person name="Kim S."/>
            <person name="Choi T."/>
            <person name="Kim D."/>
            <person name="Ryu S."/>
            <person name="Kim W."/>
        </authorList>
    </citation>
    <scope>NUCLEOTIDE SEQUENCE [LARGE SCALE GENOMIC DNA]</scope>
    <source>
        <tissue evidence="1">Muscle</tissue>
    </source>
</reference>
<comment type="caution">
    <text evidence="1">The sequence shown here is derived from an EMBL/GenBank/DDBJ whole genome shotgun (WGS) entry which is preliminary data.</text>
</comment>
<dbReference type="Proteomes" id="UP000324222">
    <property type="component" value="Unassembled WGS sequence"/>
</dbReference>
<organism evidence="1 2">
    <name type="scientific">Portunus trituberculatus</name>
    <name type="common">Swimming crab</name>
    <name type="synonym">Neptunus trituberculatus</name>
    <dbReference type="NCBI Taxonomy" id="210409"/>
    <lineage>
        <taxon>Eukaryota</taxon>
        <taxon>Metazoa</taxon>
        <taxon>Ecdysozoa</taxon>
        <taxon>Arthropoda</taxon>
        <taxon>Crustacea</taxon>
        <taxon>Multicrustacea</taxon>
        <taxon>Malacostraca</taxon>
        <taxon>Eumalacostraca</taxon>
        <taxon>Eucarida</taxon>
        <taxon>Decapoda</taxon>
        <taxon>Pleocyemata</taxon>
        <taxon>Brachyura</taxon>
        <taxon>Eubrachyura</taxon>
        <taxon>Portunoidea</taxon>
        <taxon>Portunidae</taxon>
        <taxon>Portuninae</taxon>
        <taxon>Portunus</taxon>
    </lineage>
</organism>
<evidence type="ECO:0000313" key="2">
    <source>
        <dbReference type="Proteomes" id="UP000324222"/>
    </source>
</evidence>
<name>A0A5B7E9H3_PORTR</name>
<keyword evidence="2" id="KW-1185">Reference proteome</keyword>
<dbReference type="EMBL" id="VSRR010002173">
    <property type="protein sequence ID" value="MPC29997.1"/>
    <property type="molecule type" value="Genomic_DNA"/>
</dbReference>
<evidence type="ECO:0000313" key="1">
    <source>
        <dbReference type="EMBL" id="MPC29997.1"/>
    </source>
</evidence>
<accession>A0A5B7E9H3</accession>
<protein>
    <submittedName>
        <fullName evidence="1">Uncharacterized protein</fullName>
    </submittedName>
</protein>
<gene>
    <name evidence="1" type="ORF">E2C01_023251</name>
</gene>
<sequence>MEQQQARKTIIIISENGCLDSTNSARLSCDKVQEYQERLLIRLKVGYWIGGVERRGGDSEKWMAGGQGTKCFFYAQFPLCSTVPPSTTISFPAPSTVATVARCSR</sequence>
<proteinExistence type="predicted"/>